<sequence>MKIVVIILNIVLLIGLIPAIYAVLGSFMVFDAGENPTIWRVFMAIIALPIVIVICQIISWIAFFRQNYDFAFKVSLIPIVNLIIIGLFLLLVKQPNSSETEQPKTEQTK</sequence>
<evidence type="ECO:0000313" key="2">
    <source>
        <dbReference type="EMBL" id="CAH0993982.1"/>
    </source>
</evidence>
<keyword evidence="1" id="KW-0812">Transmembrane</keyword>
<keyword evidence="3" id="KW-1185">Reference proteome</keyword>
<dbReference type="EMBL" id="CAKLPY010000001">
    <property type="protein sequence ID" value="CAH0993982.1"/>
    <property type="molecule type" value="Genomic_DNA"/>
</dbReference>
<protein>
    <recommendedName>
        <fullName evidence="4">DUF805 domain-containing protein</fullName>
    </recommendedName>
</protein>
<proteinExistence type="predicted"/>
<accession>A0ABN8ESY9</accession>
<organism evidence="2 3">
    <name type="scientific">Emticicia aquatica</name>
    <dbReference type="NCBI Taxonomy" id="1681835"/>
    <lineage>
        <taxon>Bacteria</taxon>
        <taxon>Pseudomonadati</taxon>
        <taxon>Bacteroidota</taxon>
        <taxon>Cytophagia</taxon>
        <taxon>Cytophagales</taxon>
        <taxon>Leadbetterellaceae</taxon>
        <taxon>Emticicia</taxon>
    </lineage>
</organism>
<feature type="transmembrane region" description="Helical" evidence="1">
    <location>
        <begin position="6"/>
        <end position="30"/>
    </location>
</feature>
<reference evidence="2" key="1">
    <citation type="submission" date="2021-12" db="EMBL/GenBank/DDBJ databases">
        <authorList>
            <person name="Rodrigo-Torres L."/>
            <person name="Arahal R. D."/>
            <person name="Lucena T."/>
        </authorList>
    </citation>
    <scope>NUCLEOTIDE SEQUENCE</scope>
    <source>
        <strain evidence="2">CECT 8858</strain>
    </source>
</reference>
<evidence type="ECO:0000256" key="1">
    <source>
        <dbReference type="SAM" id="Phobius"/>
    </source>
</evidence>
<gene>
    <name evidence="2" type="ORF">EMA8858_00087</name>
</gene>
<feature type="transmembrane region" description="Helical" evidence="1">
    <location>
        <begin position="70"/>
        <end position="92"/>
    </location>
</feature>
<keyword evidence="1" id="KW-1133">Transmembrane helix</keyword>
<evidence type="ECO:0008006" key="4">
    <source>
        <dbReference type="Google" id="ProtNLM"/>
    </source>
</evidence>
<feature type="transmembrane region" description="Helical" evidence="1">
    <location>
        <begin position="42"/>
        <end position="64"/>
    </location>
</feature>
<dbReference type="RefSeq" id="WP_238803745.1">
    <property type="nucleotide sequence ID" value="NZ_CAKLPY010000001.1"/>
</dbReference>
<evidence type="ECO:0000313" key="3">
    <source>
        <dbReference type="Proteomes" id="UP000837932"/>
    </source>
</evidence>
<dbReference type="Proteomes" id="UP000837932">
    <property type="component" value="Unassembled WGS sequence"/>
</dbReference>
<comment type="caution">
    <text evidence="2">The sequence shown here is derived from an EMBL/GenBank/DDBJ whole genome shotgun (WGS) entry which is preliminary data.</text>
</comment>
<name>A0ABN8ESY9_9BACT</name>
<keyword evidence="1" id="KW-0472">Membrane</keyword>